<dbReference type="PANTHER" id="PTHR11575">
    <property type="entry name" value="5'-NUCLEOTIDASE-RELATED"/>
    <property type="match status" value="1"/>
</dbReference>
<dbReference type="RefSeq" id="WP_353317277.1">
    <property type="nucleotide sequence ID" value="NZ_BAABVV010000017.1"/>
</dbReference>
<keyword evidence="2 5" id="KW-0378">Hydrolase</keyword>
<keyword evidence="6" id="KW-1185">Reference proteome</keyword>
<dbReference type="InterPro" id="IPR006146">
    <property type="entry name" value="5'-Nucleotdase_CS"/>
</dbReference>
<dbReference type="SUPFAM" id="SSF55816">
    <property type="entry name" value="5'-nucleotidase (syn. UDP-sugar hydrolase), C-terminal domain"/>
    <property type="match status" value="1"/>
</dbReference>
<evidence type="ECO:0000259" key="3">
    <source>
        <dbReference type="Pfam" id="PF00149"/>
    </source>
</evidence>
<dbReference type="PANTHER" id="PTHR11575:SF6">
    <property type="entry name" value="2',3'-CYCLIC-NUCLEOTIDE 2'-PHOSPHODIESTERASE_3'-NUCLEOTIDASE"/>
    <property type="match status" value="1"/>
</dbReference>
<dbReference type="Gene3D" id="3.60.21.10">
    <property type="match status" value="1"/>
</dbReference>
<comment type="caution">
    <text evidence="5">The sequence shown here is derived from an EMBL/GenBank/DDBJ whole genome shotgun (WGS) entry which is preliminary data.</text>
</comment>
<dbReference type="InterPro" id="IPR004843">
    <property type="entry name" value="Calcineurin-like_PHP"/>
</dbReference>
<keyword evidence="2" id="KW-0547">Nucleotide-binding</keyword>
<evidence type="ECO:0000259" key="4">
    <source>
        <dbReference type="Pfam" id="PF02872"/>
    </source>
</evidence>
<sequence>MKIRILSTSDVHGYLLPNDFKSSAQNTGFGYLKAASVIEKVRSEADDDEIVLYIENGDFIQGSPLTDFIYRTHQEKHLNTLFSQLANALHPDAAVLGNHEFNYGIDYIADSWKTRDFPILAANIAGDDIRKISDGPYTIIDSKGIKIAILGLTTQFVPNWEDPRNLGDLQFNSALKVAKQYVPKLKELADVVIVAYHGGFDSDLETGELIENRTGENEGYQLLQEVPGIDALVTGHQHREIADKVNGIPTTQPGYRGKDVGEITIELDANKQITNARTELLSCEKHPINNHLQAMVESVQKEVNVWLDQPIANINGDGLVNNPMAARLYGNGFLDLINRIQMDYANVDIAATTLFNNDIPGFNDSVSVRDVLTSYIFPNTLAVEEVSGSDLKAALERCASFFTITDNQIVVSKEFSEPKMQYFNYDYYSGIDYTFDLTKPVGQRVVRMDYQGKPVSDSQKLKVCLNQYRSVGAGDYDMYSRDKIIATFEDDMPKIIIDYLHNHQNIIVEQPQNLKIIK</sequence>
<evidence type="ECO:0000313" key="6">
    <source>
        <dbReference type="Proteomes" id="UP001438112"/>
    </source>
</evidence>
<dbReference type="InterPro" id="IPR036907">
    <property type="entry name" value="5'-Nucleotdase_C_sf"/>
</dbReference>
<reference evidence="5 6" key="1">
    <citation type="submission" date="2024-03" db="EMBL/GenBank/DDBJ databases">
        <title>Inconsistent identification of Apilactobacillus kunkeei-related strains obtained by well-developed overall genome related indices.</title>
        <authorList>
            <person name="Maeno S."/>
            <person name="Endo A."/>
        </authorList>
    </citation>
    <scope>NUCLEOTIDE SEQUENCE [LARGE SCALE GENOMIC DNA]</scope>
    <source>
        <strain evidence="5 6">20H-10</strain>
    </source>
</reference>
<gene>
    <name evidence="5" type="ORF">AP20H10_01400</name>
</gene>
<dbReference type="InterPro" id="IPR006179">
    <property type="entry name" value="5_nucleotidase/apyrase"/>
</dbReference>
<keyword evidence="1" id="KW-0732">Signal</keyword>
<dbReference type="PROSITE" id="PS00786">
    <property type="entry name" value="5_NUCLEOTIDASE_2"/>
    <property type="match status" value="1"/>
</dbReference>
<dbReference type="Pfam" id="PF00149">
    <property type="entry name" value="Metallophos"/>
    <property type="match status" value="1"/>
</dbReference>
<evidence type="ECO:0000256" key="1">
    <source>
        <dbReference type="ARBA" id="ARBA00022729"/>
    </source>
</evidence>
<feature type="domain" description="5'-Nucleotidase C-terminal" evidence="4">
    <location>
        <begin position="332"/>
        <end position="480"/>
    </location>
</feature>
<dbReference type="EMBL" id="BAABVV010000017">
    <property type="protein sequence ID" value="GAA6113777.1"/>
    <property type="molecule type" value="Genomic_DNA"/>
</dbReference>
<proteinExistence type="inferred from homology"/>
<organism evidence="5 6">
    <name type="scientific">Apilactobacillus apinorum</name>
    <dbReference type="NCBI Taxonomy" id="1218495"/>
    <lineage>
        <taxon>Bacteria</taxon>
        <taxon>Bacillati</taxon>
        <taxon>Bacillota</taxon>
        <taxon>Bacilli</taxon>
        <taxon>Lactobacillales</taxon>
        <taxon>Lactobacillaceae</taxon>
        <taxon>Apilactobacillus</taxon>
    </lineage>
</organism>
<dbReference type="PRINTS" id="PR01607">
    <property type="entry name" value="APYRASEFAMLY"/>
</dbReference>
<evidence type="ECO:0000313" key="5">
    <source>
        <dbReference type="EMBL" id="GAA6113777.1"/>
    </source>
</evidence>
<dbReference type="InterPro" id="IPR029052">
    <property type="entry name" value="Metallo-depent_PP-like"/>
</dbReference>
<dbReference type="Pfam" id="PF02872">
    <property type="entry name" value="5_nucleotid_C"/>
    <property type="match status" value="1"/>
</dbReference>
<dbReference type="InterPro" id="IPR008334">
    <property type="entry name" value="5'-Nucleotdase_C"/>
</dbReference>
<dbReference type="Gene3D" id="3.90.780.10">
    <property type="entry name" value="5'-Nucleotidase, C-terminal domain"/>
    <property type="match status" value="1"/>
</dbReference>
<evidence type="ECO:0000256" key="2">
    <source>
        <dbReference type="RuleBase" id="RU362119"/>
    </source>
</evidence>
<protein>
    <submittedName>
        <fullName evidence="5">Bifunctional UDP-sugar hydrolase/5'-nucleotidase</fullName>
    </submittedName>
</protein>
<comment type="similarity">
    <text evidence="2">Belongs to the 5'-nucleotidase family.</text>
</comment>
<dbReference type="GO" id="GO:0016787">
    <property type="term" value="F:hydrolase activity"/>
    <property type="evidence" value="ECO:0007669"/>
    <property type="project" value="UniProtKB-KW"/>
</dbReference>
<feature type="domain" description="Calcineurin-like phosphoesterase" evidence="3">
    <location>
        <begin position="3"/>
        <end position="239"/>
    </location>
</feature>
<dbReference type="SUPFAM" id="SSF56300">
    <property type="entry name" value="Metallo-dependent phosphatases"/>
    <property type="match status" value="1"/>
</dbReference>
<dbReference type="Proteomes" id="UP001438112">
    <property type="component" value="Unassembled WGS sequence"/>
</dbReference>
<accession>A0ABP9ZG61</accession>
<name>A0ABP9ZG61_9LACO</name>